<keyword evidence="2" id="KW-1185">Reference proteome</keyword>
<dbReference type="SUPFAM" id="SSF51306">
    <property type="entry name" value="LexA/Signal peptidase"/>
    <property type="match status" value="1"/>
</dbReference>
<protein>
    <submittedName>
        <fullName evidence="1">Uncharacterized protein</fullName>
    </submittedName>
</protein>
<sequence>MWDISNMSSLKDFVTARLKQLDRNPFEAARTGSLERSFVNDILIGKKQSVQGANIAKLALALDCAATDIVAAMAGRAPALGAEPSRANDISSASEIRPTTESLIPIKVAGKLKAGDFIAIEDLGDWDEPEVIYDRRDPRFPDARHMAFEVDGDSMNALKPRPIMSGDRLSAISYEDVADRLPLRDGMIVAVERTRHGGLEREWSVKQLEIYEDRVEFHPRSTNPRHKPIVVVRDNNADDGTKVEIIAIIRRLVAEFNL</sequence>
<dbReference type="CDD" id="cd06529">
    <property type="entry name" value="S24_LexA-like"/>
    <property type="match status" value="1"/>
</dbReference>
<dbReference type="InterPro" id="IPR036286">
    <property type="entry name" value="LexA/Signal_pep-like_sf"/>
</dbReference>
<dbReference type="EMBL" id="FNUY01000007">
    <property type="protein sequence ID" value="SEG58933.1"/>
    <property type="molecule type" value="Genomic_DNA"/>
</dbReference>
<dbReference type="Gene3D" id="2.10.109.10">
    <property type="entry name" value="Umud Fragment, subunit A"/>
    <property type="match status" value="1"/>
</dbReference>
<evidence type="ECO:0000313" key="1">
    <source>
        <dbReference type="EMBL" id="SEG58933.1"/>
    </source>
</evidence>
<reference evidence="1 2" key="1">
    <citation type="submission" date="2016-10" db="EMBL/GenBank/DDBJ databases">
        <authorList>
            <person name="de Groot N.N."/>
        </authorList>
    </citation>
    <scope>NUCLEOTIDE SEQUENCE [LARGE SCALE GENOMIC DNA]</scope>
    <source>
        <strain evidence="1 2">DSM 26656</strain>
    </source>
</reference>
<name>A0A1H6BDM4_9HYPH</name>
<accession>A0A1H6BDM4</accession>
<dbReference type="InterPro" id="IPR039418">
    <property type="entry name" value="LexA-like"/>
</dbReference>
<gene>
    <name evidence="1" type="ORF">SAMN04488115_107164</name>
</gene>
<dbReference type="AlphaFoldDB" id="A0A1H6BDM4"/>
<proteinExistence type="predicted"/>
<evidence type="ECO:0000313" key="2">
    <source>
        <dbReference type="Proteomes" id="UP000236743"/>
    </source>
</evidence>
<organism evidence="1 2">
    <name type="scientific">Bosea lathyri</name>
    <dbReference type="NCBI Taxonomy" id="1036778"/>
    <lineage>
        <taxon>Bacteria</taxon>
        <taxon>Pseudomonadati</taxon>
        <taxon>Pseudomonadota</taxon>
        <taxon>Alphaproteobacteria</taxon>
        <taxon>Hyphomicrobiales</taxon>
        <taxon>Boseaceae</taxon>
        <taxon>Bosea</taxon>
    </lineage>
</organism>
<dbReference type="Proteomes" id="UP000236743">
    <property type="component" value="Unassembled WGS sequence"/>
</dbReference>